<reference evidence="5 6" key="1">
    <citation type="journal article" date="2018" name="BMC Genomics">
        <title>Comparative genome analyses reveal sequence features reflecting distinct modes of host-adaptation between dicot and monocot powdery mildew.</title>
        <authorList>
            <person name="Wu Y."/>
            <person name="Ma X."/>
            <person name="Pan Z."/>
            <person name="Kale S.D."/>
            <person name="Song Y."/>
            <person name="King H."/>
            <person name="Zhang Q."/>
            <person name="Presley C."/>
            <person name="Deng X."/>
            <person name="Wei C.I."/>
            <person name="Xiao S."/>
        </authorList>
    </citation>
    <scope>NUCLEOTIDE SEQUENCE [LARGE SCALE GENOMIC DNA]</scope>
    <source>
        <strain evidence="5">UMSG3</strain>
    </source>
</reference>
<comment type="caution">
    <text evidence="5">The sequence shown here is derived from an EMBL/GenBank/DDBJ whole genome shotgun (WGS) entry which is preliminary data.</text>
</comment>
<dbReference type="InterPro" id="IPR037141">
    <property type="entry name" value="NDT80_DNA-bd_dom_sf"/>
</dbReference>
<dbReference type="GO" id="GO:0003700">
    <property type="term" value="F:DNA-binding transcription factor activity"/>
    <property type="evidence" value="ECO:0007669"/>
    <property type="project" value="UniProtKB-UniRule"/>
</dbReference>
<dbReference type="GO" id="GO:0045944">
    <property type="term" value="P:positive regulation of transcription by RNA polymerase II"/>
    <property type="evidence" value="ECO:0007669"/>
    <property type="project" value="TreeGrafter"/>
</dbReference>
<keyword evidence="6" id="KW-1185">Reference proteome</keyword>
<dbReference type="AlphaFoldDB" id="A0A420I384"/>
<evidence type="ECO:0000313" key="6">
    <source>
        <dbReference type="Proteomes" id="UP000283383"/>
    </source>
</evidence>
<dbReference type="PROSITE" id="PS51517">
    <property type="entry name" value="NDT80"/>
    <property type="match status" value="1"/>
</dbReference>
<dbReference type="Proteomes" id="UP000283383">
    <property type="component" value="Unassembled WGS sequence"/>
</dbReference>
<feature type="region of interest" description="Disordered" evidence="3">
    <location>
        <begin position="104"/>
        <end position="138"/>
    </location>
</feature>
<evidence type="ECO:0000256" key="2">
    <source>
        <dbReference type="PROSITE-ProRule" id="PRU00850"/>
    </source>
</evidence>
<dbReference type="InterPro" id="IPR024061">
    <property type="entry name" value="NDT80_DNA-bd_dom"/>
</dbReference>
<dbReference type="PANTHER" id="PTHR35144">
    <property type="entry name" value="MEIOSIS-SPECIFIC TRANSCRIPTION FACTOR NDT80"/>
    <property type="match status" value="1"/>
</dbReference>
<dbReference type="Gene3D" id="2.60.40.1390">
    <property type="entry name" value="NDT80 DNA-binding domain"/>
    <property type="match status" value="1"/>
</dbReference>
<dbReference type="InterPro" id="IPR008967">
    <property type="entry name" value="p53-like_TF_DNA-bd_sf"/>
</dbReference>
<dbReference type="PANTHER" id="PTHR35144:SF4">
    <property type="entry name" value="TRANSCRIPTION FACTOR VIB-1"/>
    <property type="match status" value="1"/>
</dbReference>
<feature type="compositionally biased region" description="Polar residues" evidence="3">
    <location>
        <begin position="124"/>
        <end position="138"/>
    </location>
</feature>
<dbReference type="SUPFAM" id="SSF49417">
    <property type="entry name" value="p53-like transcription factors"/>
    <property type="match status" value="1"/>
</dbReference>
<dbReference type="EMBL" id="MCBQ01013449">
    <property type="protein sequence ID" value="RKF64160.1"/>
    <property type="molecule type" value="Genomic_DNA"/>
</dbReference>
<dbReference type="GO" id="GO:0051321">
    <property type="term" value="P:meiotic cell cycle"/>
    <property type="evidence" value="ECO:0007669"/>
    <property type="project" value="TreeGrafter"/>
</dbReference>
<dbReference type="InterPro" id="IPR052605">
    <property type="entry name" value="Fungal_trans_regulator"/>
</dbReference>
<evidence type="ECO:0000256" key="1">
    <source>
        <dbReference type="ARBA" id="ARBA00023125"/>
    </source>
</evidence>
<evidence type="ECO:0000313" key="5">
    <source>
        <dbReference type="EMBL" id="RKF64160.1"/>
    </source>
</evidence>
<evidence type="ECO:0000256" key="3">
    <source>
        <dbReference type="SAM" id="MobiDB-lite"/>
    </source>
</evidence>
<name>A0A420I384_9PEZI</name>
<dbReference type="GO" id="GO:0003677">
    <property type="term" value="F:DNA binding"/>
    <property type="evidence" value="ECO:0007669"/>
    <property type="project" value="UniProtKB-KW"/>
</dbReference>
<feature type="domain" description="NDT80" evidence="4">
    <location>
        <begin position="128"/>
        <end position="362"/>
    </location>
</feature>
<feature type="DNA-binding region" description="NDT80" evidence="2">
    <location>
        <begin position="128"/>
        <end position="362"/>
    </location>
</feature>
<protein>
    <submittedName>
        <fullName evidence="5">Putative ndt80 like dna-binding family protein</fullName>
    </submittedName>
</protein>
<gene>
    <name evidence="5" type="ORF">GcM3_134001</name>
</gene>
<dbReference type="GO" id="GO:0000228">
    <property type="term" value="C:nuclear chromosome"/>
    <property type="evidence" value="ECO:0007669"/>
    <property type="project" value="TreeGrafter"/>
</dbReference>
<organism evidence="5 6">
    <name type="scientific">Golovinomyces cichoracearum</name>
    <dbReference type="NCBI Taxonomy" id="62708"/>
    <lineage>
        <taxon>Eukaryota</taxon>
        <taxon>Fungi</taxon>
        <taxon>Dikarya</taxon>
        <taxon>Ascomycota</taxon>
        <taxon>Pezizomycotina</taxon>
        <taxon>Leotiomycetes</taxon>
        <taxon>Erysiphales</taxon>
        <taxon>Erysiphaceae</taxon>
        <taxon>Golovinomyces</taxon>
    </lineage>
</organism>
<sequence>MFSRSILSILFSTSHNASMTTILTSNMTNTKPEFRENFFRQGYSFYQPLSQQDSLPLGGSYQTPDLNLSFLNKQNRGNCELSKTSSHNPQISLTEPGRILNLRPFKPTSSLKRSSSHIDLSPYNDYTQNTKEDLSNNQKPKINQDHQLLSFAKIPETHTLIDDQDRVQRIDLTAQLHGMFFLSELASTPDETTSAKPELTCYRRNLFQISGSVTLPHGSLSYMTERGEKIPLISMEVNISATESIDGHSVKLIVIPWKTPPPNSPEIDSNHEHEPTTIPLTAYNSNTDINHGTICSPIAYRRLQFRIATANNGRRRELQQHFNLHLTVVGALADGSRISVCKTSTAPIVVRGRSPRNFQARKGIPLLGSSSSRGNPPELQMAMNLMARNAPVENKTKNLTNQKIEQSLELSGVETGIGSNTIVNSPSLARLESYPSWDTTYPIENHSSPNYFTPNLMISDTFINHQGASIDISPSITSPDSVSSQSSQLPFISYHPFSPTITVNQDPHYSSNHRTAKSPRCLEPPENFSPNSYLDVGCRYPETFNVATFMTSAPIEEYFPPSEHINWLSEVETAPLYENNNSNSVLQSYE</sequence>
<keyword evidence="1 2" id="KW-0238">DNA-binding</keyword>
<dbReference type="Pfam" id="PF05224">
    <property type="entry name" value="NDT80_PhoG"/>
    <property type="match status" value="1"/>
</dbReference>
<accession>A0A420I384</accession>
<evidence type="ECO:0000259" key="4">
    <source>
        <dbReference type="PROSITE" id="PS51517"/>
    </source>
</evidence>
<proteinExistence type="predicted"/>